<dbReference type="AlphaFoldDB" id="A0A2J6SLE7"/>
<protein>
    <recommendedName>
        <fullName evidence="7">Zn(2)-C6 fungal-type domain-containing protein</fullName>
    </recommendedName>
</protein>
<dbReference type="PANTHER" id="PTHR36206:SF10">
    <property type="entry name" value="ZN(II)2CYS6 TRANSCRIPTION FACTOR (EUROFUNG)"/>
    <property type="match status" value="1"/>
</dbReference>
<dbReference type="InParanoid" id="A0A2J6SLE7"/>
<keyword evidence="6" id="KW-0539">Nucleus</keyword>
<evidence type="ECO:0000313" key="8">
    <source>
        <dbReference type="EMBL" id="PMD51550.1"/>
    </source>
</evidence>
<gene>
    <name evidence="8" type="ORF">K444DRAFT_545740</name>
</gene>
<evidence type="ECO:0000313" key="9">
    <source>
        <dbReference type="Proteomes" id="UP000235371"/>
    </source>
</evidence>
<dbReference type="GO" id="GO:0003677">
    <property type="term" value="F:DNA binding"/>
    <property type="evidence" value="ECO:0007669"/>
    <property type="project" value="UniProtKB-KW"/>
</dbReference>
<evidence type="ECO:0000256" key="6">
    <source>
        <dbReference type="ARBA" id="ARBA00023242"/>
    </source>
</evidence>
<dbReference type="RefSeq" id="XP_024728454.1">
    <property type="nucleotide sequence ID" value="XM_024876162.1"/>
</dbReference>
<evidence type="ECO:0000256" key="2">
    <source>
        <dbReference type="ARBA" id="ARBA00022833"/>
    </source>
</evidence>
<accession>A0A2J6SLE7</accession>
<sequence>MTRAFVPRKGAPKSRRGCFTCKVRRIKCDEARPLCFRCTSTGRKCDGYAGQGPPSNLPDPNLTAVTINSLPSQTPQGRSFNFFCACTLPNISLHFGSPRWTRLVLQASSSEPALRHAAAAIGALHEHLESGKTSADNSTPQGNKDIEYATQQYAQALIFLSSLLTNSDHRSIELALIGALLCMYYEALQANFETSQVHLENCLLVLQSLLPSERSWLTHTTDNSMQIDGDIVQAFARLDIEASCTLGKRSPGLCVSETLLEIPTAFASITQARQLLYGLTSQLHSFMRSTEDAYKTNMDPIPLPIIAEVNLHQARLKEWEVSFSAFLADPATKLSRQEQQGANVLSIQQKVTFMKAITCFYAEETLFDQFDQEFEEILCLAEYLIYLSNGFERKSRGEREKKKVVLSFDMGIIEALFWTAIKCRCHSIRHRAIGMLRKITWQEGVWNAEMMVAMAEKFVEMEEEQIRGIGGNRGMSESGSRVPEWLRLHDHGWEMNLKGRKTEIRAGRRENGVDGEWTWLREEVVW</sequence>
<dbReference type="InterPro" id="IPR052360">
    <property type="entry name" value="Transcr_Regulatory_Proteins"/>
</dbReference>
<dbReference type="SUPFAM" id="SSF57701">
    <property type="entry name" value="Zn2/Cys6 DNA-binding domain"/>
    <property type="match status" value="1"/>
</dbReference>
<dbReference type="Pfam" id="PF00172">
    <property type="entry name" value="Zn_clus"/>
    <property type="match status" value="1"/>
</dbReference>
<keyword evidence="3" id="KW-0805">Transcription regulation</keyword>
<dbReference type="EMBL" id="KZ613912">
    <property type="protein sequence ID" value="PMD51550.1"/>
    <property type="molecule type" value="Genomic_DNA"/>
</dbReference>
<dbReference type="Proteomes" id="UP000235371">
    <property type="component" value="Unassembled WGS sequence"/>
</dbReference>
<keyword evidence="5" id="KW-0804">Transcription</keyword>
<dbReference type="STRING" id="1095630.A0A2J6SLE7"/>
<name>A0A2J6SLE7_9HELO</name>
<dbReference type="OrthoDB" id="2593732at2759"/>
<dbReference type="GO" id="GO:0000981">
    <property type="term" value="F:DNA-binding transcription factor activity, RNA polymerase II-specific"/>
    <property type="evidence" value="ECO:0007669"/>
    <property type="project" value="InterPro"/>
</dbReference>
<proteinExistence type="predicted"/>
<evidence type="ECO:0000256" key="1">
    <source>
        <dbReference type="ARBA" id="ARBA00022723"/>
    </source>
</evidence>
<dbReference type="InterPro" id="IPR036864">
    <property type="entry name" value="Zn2-C6_fun-type_DNA-bd_sf"/>
</dbReference>
<reference evidence="8 9" key="1">
    <citation type="submission" date="2016-04" db="EMBL/GenBank/DDBJ databases">
        <title>A degradative enzymes factory behind the ericoid mycorrhizal symbiosis.</title>
        <authorList>
            <consortium name="DOE Joint Genome Institute"/>
            <person name="Martino E."/>
            <person name="Morin E."/>
            <person name="Grelet G."/>
            <person name="Kuo A."/>
            <person name="Kohler A."/>
            <person name="Daghino S."/>
            <person name="Barry K."/>
            <person name="Choi C."/>
            <person name="Cichocki N."/>
            <person name="Clum A."/>
            <person name="Copeland A."/>
            <person name="Hainaut M."/>
            <person name="Haridas S."/>
            <person name="Labutti K."/>
            <person name="Lindquist E."/>
            <person name="Lipzen A."/>
            <person name="Khouja H.-R."/>
            <person name="Murat C."/>
            <person name="Ohm R."/>
            <person name="Olson A."/>
            <person name="Spatafora J."/>
            <person name="Veneault-Fourrey C."/>
            <person name="Henrissat B."/>
            <person name="Grigoriev I."/>
            <person name="Martin F."/>
            <person name="Perotto S."/>
        </authorList>
    </citation>
    <scope>NUCLEOTIDE SEQUENCE [LARGE SCALE GENOMIC DNA]</scope>
    <source>
        <strain evidence="8 9">E</strain>
    </source>
</reference>
<dbReference type="Gene3D" id="4.10.240.10">
    <property type="entry name" value="Zn(2)-C6 fungal-type DNA-binding domain"/>
    <property type="match status" value="1"/>
</dbReference>
<keyword evidence="2" id="KW-0862">Zinc</keyword>
<dbReference type="PROSITE" id="PS50048">
    <property type="entry name" value="ZN2_CY6_FUNGAL_2"/>
    <property type="match status" value="1"/>
</dbReference>
<evidence type="ECO:0000259" key="7">
    <source>
        <dbReference type="PROSITE" id="PS50048"/>
    </source>
</evidence>
<keyword evidence="4" id="KW-0238">DNA-binding</keyword>
<dbReference type="InterPro" id="IPR001138">
    <property type="entry name" value="Zn2Cys6_DnaBD"/>
</dbReference>
<dbReference type="CDD" id="cd00067">
    <property type="entry name" value="GAL4"/>
    <property type="match status" value="1"/>
</dbReference>
<dbReference type="InterPro" id="IPR021858">
    <property type="entry name" value="Fun_TF"/>
</dbReference>
<dbReference type="GeneID" id="36584241"/>
<dbReference type="PANTHER" id="PTHR36206">
    <property type="entry name" value="ASPERCRYPTIN BIOSYNTHESIS CLUSTER-SPECIFIC TRANSCRIPTION REGULATOR ATNN-RELATED"/>
    <property type="match status" value="1"/>
</dbReference>
<evidence type="ECO:0000256" key="3">
    <source>
        <dbReference type="ARBA" id="ARBA00023015"/>
    </source>
</evidence>
<organism evidence="8 9">
    <name type="scientific">Hyaloscypha bicolor E</name>
    <dbReference type="NCBI Taxonomy" id="1095630"/>
    <lineage>
        <taxon>Eukaryota</taxon>
        <taxon>Fungi</taxon>
        <taxon>Dikarya</taxon>
        <taxon>Ascomycota</taxon>
        <taxon>Pezizomycotina</taxon>
        <taxon>Leotiomycetes</taxon>
        <taxon>Helotiales</taxon>
        <taxon>Hyaloscyphaceae</taxon>
        <taxon>Hyaloscypha</taxon>
        <taxon>Hyaloscypha bicolor</taxon>
    </lineage>
</organism>
<dbReference type="Pfam" id="PF11951">
    <property type="entry name" value="Fungal_trans_2"/>
    <property type="match status" value="1"/>
</dbReference>
<evidence type="ECO:0000256" key="4">
    <source>
        <dbReference type="ARBA" id="ARBA00023125"/>
    </source>
</evidence>
<dbReference type="SMART" id="SM00066">
    <property type="entry name" value="GAL4"/>
    <property type="match status" value="1"/>
</dbReference>
<dbReference type="PROSITE" id="PS00463">
    <property type="entry name" value="ZN2_CY6_FUNGAL_1"/>
    <property type="match status" value="1"/>
</dbReference>
<keyword evidence="9" id="KW-1185">Reference proteome</keyword>
<dbReference type="GO" id="GO:0008270">
    <property type="term" value="F:zinc ion binding"/>
    <property type="evidence" value="ECO:0007669"/>
    <property type="project" value="InterPro"/>
</dbReference>
<feature type="domain" description="Zn(2)-C6 fungal-type" evidence="7">
    <location>
        <begin position="17"/>
        <end position="45"/>
    </location>
</feature>
<evidence type="ECO:0000256" key="5">
    <source>
        <dbReference type="ARBA" id="ARBA00023163"/>
    </source>
</evidence>
<keyword evidence="1" id="KW-0479">Metal-binding</keyword>